<name>A0A5D3BSU5_CUCMM</name>
<dbReference type="Proteomes" id="UP000321947">
    <property type="component" value="Unassembled WGS sequence"/>
</dbReference>
<accession>A0A5D3BSU5</accession>
<evidence type="ECO:0000313" key="2">
    <source>
        <dbReference type="EMBL" id="TYK02517.1"/>
    </source>
</evidence>
<gene>
    <name evidence="2" type="ORF">E5676_scaffold784G00440</name>
</gene>
<proteinExistence type="predicted"/>
<evidence type="ECO:0000313" key="3">
    <source>
        <dbReference type="Proteomes" id="UP000321947"/>
    </source>
</evidence>
<keyword evidence="1" id="KW-0732">Signal</keyword>
<dbReference type="EMBL" id="SSTD01015580">
    <property type="protein sequence ID" value="TYK02517.1"/>
    <property type="molecule type" value="Genomic_DNA"/>
</dbReference>
<reference evidence="2 3" key="1">
    <citation type="submission" date="2019-08" db="EMBL/GenBank/DDBJ databases">
        <title>Draft genome sequences of two oriental melons (Cucumis melo L. var makuwa).</title>
        <authorList>
            <person name="Kwon S.-Y."/>
        </authorList>
    </citation>
    <scope>NUCLEOTIDE SEQUENCE [LARGE SCALE GENOMIC DNA]</scope>
    <source>
        <strain evidence="3">cv. Chang Bougi</strain>
        <tissue evidence="2">Leaf</tissue>
    </source>
</reference>
<organism evidence="2 3">
    <name type="scientific">Cucumis melo var. makuwa</name>
    <name type="common">Oriental melon</name>
    <dbReference type="NCBI Taxonomy" id="1194695"/>
    <lineage>
        <taxon>Eukaryota</taxon>
        <taxon>Viridiplantae</taxon>
        <taxon>Streptophyta</taxon>
        <taxon>Embryophyta</taxon>
        <taxon>Tracheophyta</taxon>
        <taxon>Spermatophyta</taxon>
        <taxon>Magnoliopsida</taxon>
        <taxon>eudicotyledons</taxon>
        <taxon>Gunneridae</taxon>
        <taxon>Pentapetalae</taxon>
        <taxon>rosids</taxon>
        <taxon>fabids</taxon>
        <taxon>Cucurbitales</taxon>
        <taxon>Cucurbitaceae</taxon>
        <taxon>Benincaseae</taxon>
        <taxon>Cucumis</taxon>
    </lineage>
</organism>
<feature type="signal peptide" evidence="1">
    <location>
        <begin position="1"/>
        <end position="15"/>
    </location>
</feature>
<feature type="chain" id="PRO_5022835033" evidence="1">
    <location>
        <begin position="16"/>
        <end position="116"/>
    </location>
</feature>
<evidence type="ECO:0000256" key="1">
    <source>
        <dbReference type="SAM" id="SignalP"/>
    </source>
</evidence>
<comment type="caution">
    <text evidence="2">The sequence shown here is derived from an EMBL/GenBank/DDBJ whole genome shotgun (WGS) entry which is preliminary data.</text>
</comment>
<sequence length="116" mass="12859">MGLFNLVLMMSGSSSMQWSFSNKVSVVPQLLSFKASQNEKQRKVIVDPLVSSDTHRPQSSKNVASNKKPVNQYAMAVYPINHTIFSFAGGFEEIACRPRLSSVVFVYLFSKALALP</sequence>
<dbReference type="AlphaFoldDB" id="A0A5D3BSU5"/>
<protein>
    <submittedName>
        <fullName evidence="2">Protein TIFY 6B-like isoform X1</fullName>
    </submittedName>
</protein>